<evidence type="ECO:0000313" key="1">
    <source>
        <dbReference type="EMBL" id="PBK84298.1"/>
    </source>
</evidence>
<dbReference type="OrthoDB" id="3097338at2759"/>
<sequence length="128" mass="14918">MLSPLVLPIKMLMPVREDDKMPKYEYFMQFNPVMYYWPYHTVMDLILPYWCNKDEYTGEEVADLLSQVYNHLSPCIATLEHEALIDSHVGVAIRNGVKHIHDALPCQFCISNWHRTFARTAFSPQAIG</sequence>
<reference evidence="2" key="1">
    <citation type="journal article" date="2017" name="Nat. Ecol. Evol.">
        <title>Genome expansion and lineage-specific genetic innovations in the forest pathogenic fungi Armillaria.</title>
        <authorList>
            <person name="Sipos G."/>
            <person name="Prasanna A.N."/>
            <person name="Walter M.C."/>
            <person name="O'Connor E."/>
            <person name="Balint B."/>
            <person name="Krizsan K."/>
            <person name="Kiss B."/>
            <person name="Hess J."/>
            <person name="Varga T."/>
            <person name="Slot J."/>
            <person name="Riley R."/>
            <person name="Boka B."/>
            <person name="Rigling D."/>
            <person name="Barry K."/>
            <person name="Lee J."/>
            <person name="Mihaltcheva S."/>
            <person name="LaButti K."/>
            <person name="Lipzen A."/>
            <person name="Waldron R."/>
            <person name="Moloney N.M."/>
            <person name="Sperisen C."/>
            <person name="Kredics L."/>
            <person name="Vagvoelgyi C."/>
            <person name="Patrignani A."/>
            <person name="Fitzpatrick D."/>
            <person name="Nagy I."/>
            <person name="Doyle S."/>
            <person name="Anderson J.B."/>
            <person name="Grigoriev I.V."/>
            <person name="Gueldener U."/>
            <person name="Muensterkoetter M."/>
            <person name="Nagy L.G."/>
        </authorList>
    </citation>
    <scope>NUCLEOTIDE SEQUENCE [LARGE SCALE GENOMIC DNA]</scope>
    <source>
        <strain evidence="2">Ar21-2</strain>
    </source>
</reference>
<accession>A0A2H3D0K8</accession>
<dbReference type="AlphaFoldDB" id="A0A2H3D0K8"/>
<evidence type="ECO:0000313" key="2">
    <source>
        <dbReference type="Proteomes" id="UP000217790"/>
    </source>
</evidence>
<keyword evidence="2" id="KW-1185">Reference proteome</keyword>
<organism evidence="1 2">
    <name type="scientific">Armillaria gallica</name>
    <name type="common">Bulbous honey fungus</name>
    <name type="synonym">Armillaria bulbosa</name>
    <dbReference type="NCBI Taxonomy" id="47427"/>
    <lineage>
        <taxon>Eukaryota</taxon>
        <taxon>Fungi</taxon>
        <taxon>Dikarya</taxon>
        <taxon>Basidiomycota</taxon>
        <taxon>Agaricomycotina</taxon>
        <taxon>Agaricomycetes</taxon>
        <taxon>Agaricomycetidae</taxon>
        <taxon>Agaricales</taxon>
        <taxon>Marasmiineae</taxon>
        <taxon>Physalacriaceae</taxon>
        <taxon>Armillaria</taxon>
    </lineage>
</organism>
<dbReference type="OMA" id="WHRTFAR"/>
<protein>
    <submittedName>
        <fullName evidence="1">Uncharacterized protein</fullName>
    </submittedName>
</protein>
<name>A0A2H3D0K8_ARMGA</name>
<proteinExistence type="predicted"/>
<dbReference type="EMBL" id="KZ293699">
    <property type="protein sequence ID" value="PBK84298.1"/>
    <property type="molecule type" value="Genomic_DNA"/>
</dbReference>
<dbReference type="InParanoid" id="A0A2H3D0K8"/>
<gene>
    <name evidence="1" type="ORF">ARMGADRAFT_1088538</name>
</gene>
<dbReference type="Proteomes" id="UP000217790">
    <property type="component" value="Unassembled WGS sequence"/>
</dbReference>